<evidence type="ECO:0000313" key="1">
    <source>
        <dbReference type="EMBL" id="MBX7502103.1"/>
    </source>
</evidence>
<sequence>MIGGFARREGQPVLFLGLLFAGWCLLRVLTWHNPWPEQLDLPELLQLTDAISTEAAPVARVSDPLKDVHLAKAERAQPHVALRTNHVPLDSNIPPTSPQPDFAAYFDTHRRAVGHNLLFAAGMASLPMPRSVAVLLDGAPGVARSIARAPQPLTASPWHVDAWALLREGGVRLTGGGERPASYGASQLGAVLAYRLAPTGAAHQPVAYARVARSLVDGGETEGALGIRARPLPGVPIAFHAEMRVTERPGRSAEIRPAAFLAGGFDSLRLPGQVTARGYGQAGYVAGDFATAFADGAVVAERELARFDLATVSLGAGAWGGAQRGAARLDFGPSLSVKLELGGAPARIEADYRWRVAGGAEPGNGGVVTLSTGF</sequence>
<accession>A0ABS7JWR7</accession>
<dbReference type="RefSeq" id="WP_221603277.1">
    <property type="nucleotide sequence ID" value="NZ_JAIGNU010000002.1"/>
</dbReference>
<proteinExistence type="predicted"/>
<evidence type="ECO:0000313" key="2">
    <source>
        <dbReference type="Proteomes" id="UP000782554"/>
    </source>
</evidence>
<protein>
    <recommendedName>
        <fullName evidence="3">Autotransporter outer membrane beta-barrel domain-containing protein</fullName>
    </recommendedName>
</protein>
<organism evidence="1 2">
    <name type="scientific">Qipengyuania mesophila</name>
    <dbReference type="NCBI Taxonomy" id="2867246"/>
    <lineage>
        <taxon>Bacteria</taxon>
        <taxon>Pseudomonadati</taxon>
        <taxon>Pseudomonadota</taxon>
        <taxon>Alphaproteobacteria</taxon>
        <taxon>Sphingomonadales</taxon>
        <taxon>Erythrobacteraceae</taxon>
        <taxon>Qipengyuania</taxon>
    </lineage>
</organism>
<dbReference type="EMBL" id="JAIGNU010000002">
    <property type="protein sequence ID" value="MBX7502103.1"/>
    <property type="molecule type" value="Genomic_DNA"/>
</dbReference>
<name>A0ABS7JWR7_9SPHN</name>
<dbReference type="Proteomes" id="UP000782554">
    <property type="component" value="Unassembled WGS sequence"/>
</dbReference>
<reference evidence="1 2" key="1">
    <citation type="submission" date="2021-08" db="EMBL/GenBank/DDBJ databases">
        <title>Comparative Genomics Analysis of the Genus Qipengyuania Reveals Extensive Genetic Diversity and Metabolic Versatility, Including the Description of Fifteen Novel Species.</title>
        <authorList>
            <person name="Liu Y."/>
        </authorList>
    </citation>
    <scope>NUCLEOTIDE SEQUENCE [LARGE SCALE GENOMIC DNA]</scope>
    <source>
        <strain evidence="1 2">YG27</strain>
    </source>
</reference>
<gene>
    <name evidence="1" type="ORF">K3181_11675</name>
</gene>
<comment type="caution">
    <text evidence="1">The sequence shown here is derived from an EMBL/GenBank/DDBJ whole genome shotgun (WGS) entry which is preliminary data.</text>
</comment>
<evidence type="ECO:0008006" key="3">
    <source>
        <dbReference type="Google" id="ProtNLM"/>
    </source>
</evidence>
<keyword evidence="2" id="KW-1185">Reference proteome</keyword>